<dbReference type="SUPFAM" id="SSF63737">
    <property type="entry name" value="Leukotriene A4 hydrolase N-terminal domain"/>
    <property type="match status" value="1"/>
</dbReference>
<evidence type="ECO:0000313" key="1">
    <source>
        <dbReference type="EMBL" id="CAD8285857.1"/>
    </source>
</evidence>
<dbReference type="AlphaFoldDB" id="A0A7R9YUB4"/>
<name>A0A7R9YUB4_9CHLO</name>
<gene>
    <name evidence="1" type="ORF">CEUR00632_LOCUS5895</name>
</gene>
<dbReference type="InterPro" id="IPR042097">
    <property type="entry name" value="Aminopeptidase_N-like_N_sf"/>
</dbReference>
<reference evidence="1" key="1">
    <citation type="submission" date="2021-01" db="EMBL/GenBank/DDBJ databases">
        <authorList>
            <person name="Corre E."/>
            <person name="Pelletier E."/>
            <person name="Niang G."/>
            <person name="Scheremetjew M."/>
            <person name="Finn R."/>
            <person name="Kale V."/>
            <person name="Holt S."/>
            <person name="Cochrane G."/>
            <person name="Meng A."/>
            <person name="Brown T."/>
            <person name="Cohen L."/>
        </authorList>
    </citation>
    <scope>NUCLEOTIDE SEQUENCE</scope>
    <source>
        <strain evidence="1">CCMP219</strain>
    </source>
</reference>
<proteinExistence type="predicted"/>
<sequence length="130" mass="13555">MRGALAAVNRSLLATARPPSSPPTSATLGRPHRRALYPRQGVAAAPSAAASASVAMATDPSSHANFGDVRVTRAAFELDVDFGRRVLEGFVTLTAAVEAEAGAAELVLDSRDLHVTGVWHINGPDETKLE</sequence>
<accession>A0A7R9YUB4</accession>
<dbReference type="EMBL" id="HBEC01012793">
    <property type="protein sequence ID" value="CAD8285857.1"/>
    <property type="molecule type" value="Transcribed_RNA"/>
</dbReference>
<protein>
    <submittedName>
        <fullName evidence="1">Uncharacterized protein</fullName>
    </submittedName>
</protein>
<organism evidence="1">
    <name type="scientific">Chlamydomonas euryale</name>
    <dbReference type="NCBI Taxonomy" id="1486919"/>
    <lineage>
        <taxon>Eukaryota</taxon>
        <taxon>Viridiplantae</taxon>
        <taxon>Chlorophyta</taxon>
        <taxon>core chlorophytes</taxon>
        <taxon>Chlorophyceae</taxon>
        <taxon>CS clade</taxon>
        <taxon>Chlamydomonadales</taxon>
        <taxon>Chlamydomonadaceae</taxon>
        <taxon>Chlamydomonas</taxon>
    </lineage>
</organism>